<evidence type="ECO:0000313" key="2">
    <source>
        <dbReference type="Proteomes" id="UP001597459"/>
    </source>
</evidence>
<name>A0ABW5N454_9FLAO</name>
<dbReference type="Proteomes" id="UP001597459">
    <property type="component" value="Unassembled WGS sequence"/>
</dbReference>
<dbReference type="RefSeq" id="WP_176027901.1">
    <property type="nucleotide sequence ID" value="NZ_JBHSJV010000001.1"/>
</dbReference>
<protein>
    <submittedName>
        <fullName evidence="1">Ribosome hibernation-promoting factor, HPF/YfiA family</fullName>
    </submittedName>
</protein>
<sequence length="99" mass="11311">MTINIQYVQMATSDTMSEFITKKLEKLGERYDWIIKADVFFKKENDPTGKGKICDIQLSLPGPQIFASSNETSFELAGKETLSDLEKQLKKRKEALKAY</sequence>
<dbReference type="Pfam" id="PF02482">
    <property type="entry name" value="Ribosomal_S30AE"/>
    <property type="match status" value="1"/>
</dbReference>
<organism evidence="1 2">
    <name type="scientific">Aquimarina hainanensis</name>
    <dbReference type="NCBI Taxonomy" id="1578017"/>
    <lineage>
        <taxon>Bacteria</taxon>
        <taxon>Pseudomonadati</taxon>
        <taxon>Bacteroidota</taxon>
        <taxon>Flavobacteriia</taxon>
        <taxon>Flavobacteriales</taxon>
        <taxon>Flavobacteriaceae</taxon>
        <taxon>Aquimarina</taxon>
    </lineage>
</organism>
<dbReference type="NCBIfam" id="TIGR00741">
    <property type="entry name" value="yfiA"/>
    <property type="match status" value="1"/>
</dbReference>
<proteinExistence type="predicted"/>
<evidence type="ECO:0000313" key="1">
    <source>
        <dbReference type="EMBL" id="MFD2589486.1"/>
    </source>
</evidence>
<gene>
    <name evidence="1" type="primary">hpf</name>
    <name evidence="1" type="ORF">ACFSTE_01495</name>
</gene>
<dbReference type="EMBL" id="JBHULX010000001">
    <property type="protein sequence ID" value="MFD2589486.1"/>
    <property type="molecule type" value="Genomic_DNA"/>
</dbReference>
<accession>A0ABW5N454</accession>
<dbReference type="Gene3D" id="3.30.160.100">
    <property type="entry name" value="Ribosome hibernation promotion factor-like"/>
    <property type="match status" value="1"/>
</dbReference>
<dbReference type="InterPro" id="IPR036567">
    <property type="entry name" value="RHF-like"/>
</dbReference>
<dbReference type="InterPro" id="IPR003489">
    <property type="entry name" value="RHF/RaiA"/>
</dbReference>
<keyword evidence="2" id="KW-1185">Reference proteome</keyword>
<comment type="caution">
    <text evidence="1">The sequence shown here is derived from an EMBL/GenBank/DDBJ whole genome shotgun (WGS) entry which is preliminary data.</text>
</comment>
<dbReference type="SUPFAM" id="SSF69754">
    <property type="entry name" value="Ribosome binding protein Y (YfiA homologue)"/>
    <property type="match status" value="1"/>
</dbReference>
<reference evidence="2" key="1">
    <citation type="journal article" date="2019" name="Int. J. Syst. Evol. Microbiol.">
        <title>The Global Catalogue of Microorganisms (GCM) 10K type strain sequencing project: providing services to taxonomists for standard genome sequencing and annotation.</title>
        <authorList>
            <consortium name="The Broad Institute Genomics Platform"/>
            <consortium name="The Broad Institute Genome Sequencing Center for Infectious Disease"/>
            <person name="Wu L."/>
            <person name="Ma J."/>
        </authorList>
    </citation>
    <scope>NUCLEOTIDE SEQUENCE [LARGE SCALE GENOMIC DNA]</scope>
    <source>
        <strain evidence="2">KCTC 42423</strain>
    </source>
</reference>